<proteinExistence type="predicted"/>
<evidence type="ECO:0000313" key="2">
    <source>
        <dbReference type="EMBL" id="QCE11532.1"/>
    </source>
</evidence>
<keyword evidence="1" id="KW-0732">Signal</keyword>
<accession>A0A4D6NF38</accession>
<sequence length="106" mass="11731">MAATPSSSSIITLPLLFVLASETPPLHRRSAPILRSFESLRVAISLEPALCQLNSHRNNHHELAESLAEHHCEENKDFVMQRRASAIRGPLIYETHLAATLTTAKP</sequence>
<evidence type="ECO:0000313" key="3">
    <source>
        <dbReference type="Proteomes" id="UP000501690"/>
    </source>
</evidence>
<name>A0A4D6NF38_VIGUN</name>
<dbReference type="EMBL" id="CP039354">
    <property type="protein sequence ID" value="QCE11532.1"/>
    <property type="molecule type" value="Genomic_DNA"/>
</dbReference>
<evidence type="ECO:0000256" key="1">
    <source>
        <dbReference type="SAM" id="SignalP"/>
    </source>
</evidence>
<feature type="signal peptide" evidence="1">
    <location>
        <begin position="1"/>
        <end position="20"/>
    </location>
</feature>
<feature type="chain" id="PRO_5020021703" description="Secreted protein" evidence="1">
    <location>
        <begin position="21"/>
        <end position="106"/>
    </location>
</feature>
<protein>
    <recommendedName>
        <fullName evidence="4">Secreted protein</fullName>
    </recommendedName>
</protein>
<evidence type="ECO:0008006" key="4">
    <source>
        <dbReference type="Google" id="ProtNLM"/>
    </source>
</evidence>
<dbReference type="Proteomes" id="UP000501690">
    <property type="component" value="Linkage Group LG10"/>
</dbReference>
<keyword evidence="3" id="KW-1185">Reference proteome</keyword>
<gene>
    <name evidence="2" type="ORF">DEO72_LG10g2765</name>
</gene>
<reference evidence="2 3" key="1">
    <citation type="submission" date="2019-04" db="EMBL/GenBank/DDBJ databases">
        <title>An improved genome assembly and genetic linkage map for asparagus bean, Vigna unguiculata ssp. sesquipedialis.</title>
        <authorList>
            <person name="Xia Q."/>
            <person name="Zhang R."/>
            <person name="Dong Y."/>
        </authorList>
    </citation>
    <scope>NUCLEOTIDE SEQUENCE [LARGE SCALE GENOMIC DNA]</scope>
    <source>
        <tissue evidence="2">Leaf</tissue>
    </source>
</reference>
<dbReference type="AlphaFoldDB" id="A0A4D6NF38"/>
<organism evidence="2 3">
    <name type="scientific">Vigna unguiculata</name>
    <name type="common">Cowpea</name>
    <dbReference type="NCBI Taxonomy" id="3917"/>
    <lineage>
        <taxon>Eukaryota</taxon>
        <taxon>Viridiplantae</taxon>
        <taxon>Streptophyta</taxon>
        <taxon>Embryophyta</taxon>
        <taxon>Tracheophyta</taxon>
        <taxon>Spermatophyta</taxon>
        <taxon>Magnoliopsida</taxon>
        <taxon>eudicotyledons</taxon>
        <taxon>Gunneridae</taxon>
        <taxon>Pentapetalae</taxon>
        <taxon>rosids</taxon>
        <taxon>fabids</taxon>
        <taxon>Fabales</taxon>
        <taxon>Fabaceae</taxon>
        <taxon>Papilionoideae</taxon>
        <taxon>50 kb inversion clade</taxon>
        <taxon>NPAAA clade</taxon>
        <taxon>indigoferoid/millettioid clade</taxon>
        <taxon>Phaseoleae</taxon>
        <taxon>Vigna</taxon>
    </lineage>
</organism>